<organism evidence="2 3">
    <name type="scientific">Aureliella helgolandensis</name>
    <dbReference type="NCBI Taxonomy" id="2527968"/>
    <lineage>
        <taxon>Bacteria</taxon>
        <taxon>Pseudomonadati</taxon>
        <taxon>Planctomycetota</taxon>
        <taxon>Planctomycetia</taxon>
        <taxon>Pirellulales</taxon>
        <taxon>Pirellulaceae</taxon>
        <taxon>Aureliella</taxon>
    </lineage>
</organism>
<dbReference type="Proteomes" id="UP000318017">
    <property type="component" value="Chromosome"/>
</dbReference>
<dbReference type="PROSITE" id="PS51257">
    <property type="entry name" value="PROKAR_LIPOPROTEIN"/>
    <property type="match status" value="1"/>
</dbReference>
<feature type="compositionally biased region" description="Polar residues" evidence="1">
    <location>
        <begin position="229"/>
        <end position="247"/>
    </location>
</feature>
<sequence length="338" mass="36123">MTKFKAPMKFTAVALLFTTAGCSTFSKSGTETKGKDWLPTSWFKKEYQHPTSLAVIWSPDTLAVAGRPTTRGFGGRIYFYNDRSQAIPVEGDLVVHGYVTTPGHGANESVKADKSFAFTAEQLSGHFSPSEIGASYSIWIPWDEADGYREGITLIPTFKSTEGSILQGEAAKLFLPGKSRDPNDIDAPRMQAVSYQTQSVPTNSGDAKPTMRTTVIDVPRNASLVRKNGLSSSNGTVQTANSNRATNRAISGSAVQVGGGQSRPVSTGVSAQNYHDAGNFPKNPTIEFQLGTTPKENFDLRVLTPPPSTSPPNINAGSPFTAGVPNNPVQAASFQRAD</sequence>
<dbReference type="OrthoDB" id="282702at2"/>
<evidence type="ECO:0000256" key="1">
    <source>
        <dbReference type="SAM" id="MobiDB-lite"/>
    </source>
</evidence>
<gene>
    <name evidence="2" type="ORF">Q31a_50240</name>
</gene>
<dbReference type="KEGG" id="ahel:Q31a_50240"/>
<feature type="compositionally biased region" description="Polar residues" evidence="1">
    <location>
        <begin position="327"/>
        <end position="338"/>
    </location>
</feature>
<dbReference type="AlphaFoldDB" id="A0A518GDM4"/>
<dbReference type="EMBL" id="CP036298">
    <property type="protein sequence ID" value="QDV26648.1"/>
    <property type="molecule type" value="Genomic_DNA"/>
</dbReference>
<protein>
    <submittedName>
        <fullName evidence="2">Uncharacterized protein</fullName>
    </submittedName>
</protein>
<feature type="region of interest" description="Disordered" evidence="1">
    <location>
        <begin position="298"/>
        <end position="338"/>
    </location>
</feature>
<dbReference type="RefSeq" id="WP_145082898.1">
    <property type="nucleotide sequence ID" value="NZ_CP036298.1"/>
</dbReference>
<reference evidence="2 3" key="1">
    <citation type="submission" date="2019-02" db="EMBL/GenBank/DDBJ databases">
        <title>Deep-cultivation of Planctomycetes and their phenomic and genomic characterization uncovers novel biology.</title>
        <authorList>
            <person name="Wiegand S."/>
            <person name="Jogler M."/>
            <person name="Boedeker C."/>
            <person name="Pinto D."/>
            <person name="Vollmers J."/>
            <person name="Rivas-Marin E."/>
            <person name="Kohn T."/>
            <person name="Peeters S.H."/>
            <person name="Heuer A."/>
            <person name="Rast P."/>
            <person name="Oberbeckmann S."/>
            <person name="Bunk B."/>
            <person name="Jeske O."/>
            <person name="Meyerdierks A."/>
            <person name="Storesund J.E."/>
            <person name="Kallscheuer N."/>
            <person name="Luecker S."/>
            <person name="Lage O.M."/>
            <person name="Pohl T."/>
            <person name="Merkel B.J."/>
            <person name="Hornburger P."/>
            <person name="Mueller R.-W."/>
            <person name="Bruemmer F."/>
            <person name="Labrenz M."/>
            <person name="Spormann A.M."/>
            <person name="Op den Camp H."/>
            <person name="Overmann J."/>
            <person name="Amann R."/>
            <person name="Jetten M.S.M."/>
            <person name="Mascher T."/>
            <person name="Medema M.H."/>
            <person name="Devos D.P."/>
            <person name="Kaster A.-K."/>
            <person name="Ovreas L."/>
            <person name="Rohde M."/>
            <person name="Galperin M.Y."/>
            <person name="Jogler C."/>
        </authorList>
    </citation>
    <scope>NUCLEOTIDE SEQUENCE [LARGE SCALE GENOMIC DNA]</scope>
    <source>
        <strain evidence="2 3">Q31a</strain>
    </source>
</reference>
<name>A0A518GDM4_9BACT</name>
<keyword evidence="3" id="KW-1185">Reference proteome</keyword>
<evidence type="ECO:0000313" key="3">
    <source>
        <dbReference type="Proteomes" id="UP000318017"/>
    </source>
</evidence>
<feature type="region of interest" description="Disordered" evidence="1">
    <location>
        <begin position="228"/>
        <end position="247"/>
    </location>
</feature>
<accession>A0A518GDM4</accession>
<evidence type="ECO:0000313" key="2">
    <source>
        <dbReference type="EMBL" id="QDV26648.1"/>
    </source>
</evidence>
<proteinExistence type="predicted"/>